<evidence type="ECO:0008006" key="3">
    <source>
        <dbReference type="Google" id="ProtNLM"/>
    </source>
</evidence>
<gene>
    <name evidence="1" type="ORF">NITMOv2_1991</name>
</gene>
<dbReference type="EMBL" id="CP011801">
    <property type="protein sequence ID" value="ALA58408.1"/>
    <property type="molecule type" value="Genomic_DNA"/>
</dbReference>
<accession>A0A0K2GBU1</accession>
<evidence type="ECO:0000313" key="2">
    <source>
        <dbReference type="Proteomes" id="UP000069205"/>
    </source>
</evidence>
<dbReference type="Gene3D" id="3.10.510.10">
    <property type="entry name" value="NE1680-like"/>
    <property type="match status" value="1"/>
</dbReference>
<proteinExistence type="predicted"/>
<dbReference type="AlphaFoldDB" id="A0A0K2GBU1"/>
<dbReference type="RefSeq" id="WP_053379579.1">
    <property type="nucleotide sequence ID" value="NZ_CP011801.1"/>
</dbReference>
<sequence length="84" mass="9348">METVKVFDTWVEVPGRTLHFDVMTGDETTALKLANEHVAALGHRAVTVTAQECRFCHAEPLVMFSEQQQAEFRRSGGFIVSLPA</sequence>
<dbReference type="PATRIC" id="fig|42253.5.peg.1962"/>
<evidence type="ECO:0000313" key="1">
    <source>
        <dbReference type="EMBL" id="ALA58408.1"/>
    </source>
</evidence>
<dbReference type="InterPro" id="IPR023122">
    <property type="entry name" value="NE1680-like_sf"/>
</dbReference>
<name>A0A0K2GBU1_NITMO</name>
<dbReference type="InterPro" id="IPR018592">
    <property type="entry name" value="DUF2024"/>
</dbReference>
<dbReference type="Pfam" id="PF09630">
    <property type="entry name" value="DUF2024"/>
    <property type="match status" value="1"/>
</dbReference>
<dbReference type="OrthoDB" id="9795699at2"/>
<dbReference type="SUPFAM" id="SSF160766">
    <property type="entry name" value="NE1680-like"/>
    <property type="match status" value="1"/>
</dbReference>
<dbReference type="STRING" id="42253.NITMOv2_1991"/>
<dbReference type="Proteomes" id="UP000069205">
    <property type="component" value="Chromosome"/>
</dbReference>
<organism evidence="1 2">
    <name type="scientific">Nitrospira moscoviensis</name>
    <dbReference type="NCBI Taxonomy" id="42253"/>
    <lineage>
        <taxon>Bacteria</taxon>
        <taxon>Pseudomonadati</taxon>
        <taxon>Nitrospirota</taxon>
        <taxon>Nitrospiria</taxon>
        <taxon>Nitrospirales</taxon>
        <taxon>Nitrospiraceae</taxon>
        <taxon>Nitrospira</taxon>
    </lineage>
</organism>
<protein>
    <recommendedName>
        <fullName evidence="3">DUF2024 domain-containing protein</fullName>
    </recommendedName>
</protein>
<reference evidence="1 2" key="1">
    <citation type="journal article" date="2015" name="Proc. Natl. Acad. Sci. U.S.A.">
        <title>Expanded metabolic versatility of ubiquitous nitrite-oxidizing bacteria from the genus Nitrospira.</title>
        <authorList>
            <person name="Koch H."/>
            <person name="Lucker S."/>
            <person name="Albertsen M."/>
            <person name="Kitzinger K."/>
            <person name="Herbold C."/>
            <person name="Spieck E."/>
            <person name="Nielsen P.H."/>
            <person name="Wagner M."/>
            <person name="Daims H."/>
        </authorList>
    </citation>
    <scope>NUCLEOTIDE SEQUENCE [LARGE SCALE GENOMIC DNA]</scope>
    <source>
        <strain evidence="1 2">NSP M-1</strain>
    </source>
</reference>
<dbReference type="KEGG" id="nmv:NITMOv2_1991"/>
<keyword evidence="2" id="KW-1185">Reference proteome</keyword>